<proteinExistence type="predicted"/>
<feature type="chain" id="PRO_5042284546" description="HmuY protein" evidence="1">
    <location>
        <begin position="23"/>
        <end position="357"/>
    </location>
</feature>
<organism evidence="2 3">
    <name type="scientific">Aureibacter tunicatorum</name>
    <dbReference type="NCBI Taxonomy" id="866807"/>
    <lineage>
        <taxon>Bacteria</taxon>
        <taxon>Pseudomonadati</taxon>
        <taxon>Bacteroidota</taxon>
        <taxon>Cytophagia</taxon>
        <taxon>Cytophagales</taxon>
        <taxon>Persicobacteraceae</taxon>
        <taxon>Aureibacter</taxon>
    </lineage>
</organism>
<sequence>MKTKFYRQILSTAALSMLFLSACDKNEDDFTPIEPVEGLITATLKNDYSQQVFVDLSTGNTKEIDNAAWDIAFDPTGLHLRTNNTNNVSAAITDAPTLEDVTDVEGLEFKYDNTNGDLDMTAIGEWEVNTVYVFDFGRSMAGEHRGYKKLIIKELSGDHMDMEYADLDGANEKDVHLDLNSDATTYFSLMTGSSVDIEPKEWDLLITGSAVRTGAPCQAMGPAAMPGVNCDIYRLAATVLNNRASNTAIAIDNPSGMEGNDDPDSKINNMTISDSNYDEITNVMSEGMSYSKDGDAIGRSWNHILTPHSDGKYKVYDFITYVLTDQEGKRYKLRFHTIKNPNTGEIAPSFEYEELLP</sequence>
<name>A0AAE4BVM0_9BACT</name>
<reference evidence="2" key="1">
    <citation type="submission" date="2023-07" db="EMBL/GenBank/DDBJ databases">
        <title>Genomic Encyclopedia of Type Strains, Phase IV (KMG-IV): sequencing the most valuable type-strain genomes for metagenomic binning, comparative biology and taxonomic classification.</title>
        <authorList>
            <person name="Goeker M."/>
        </authorList>
    </citation>
    <scope>NUCLEOTIDE SEQUENCE</scope>
    <source>
        <strain evidence="2">DSM 26174</strain>
    </source>
</reference>
<evidence type="ECO:0008006" key="4">
    <source>
        <dbReference type="Google" id="ProtNLM"/>
    </source>
</evidence>
<evidence type="ECO:0000313" key="2">
    <source>
        <dbReference type="EMBL" id="MDR6242037.1"/>
    </source>
</evidence>
<dbReference type="Proteomes" id="UP001185092">
    <property type="component" value="Unassembled WGS sequence"/>
</dbReference>
<accession>A0AAE4BVM0</accession>
<comment type="caution">
    <text evidence="2">The sequence shown here is derived from an EMBL/GenBank/DDBJ whole genome shotgun (WGS) entry which is preliminary data.</text>
</comment>
<evidence type="ECO:0000313" key="3">
    <source>
        <dbReference type="Proteomes" id="UP001185092"/>
    </source>
</evidence>
<dbReference type="EMBL" id="JAVDQD010000016">
    <property type="protein sequence ID" value="MDR6242037.1"/>
    <property type="molecule type" value="Genomic_DNA"/>
</dbReference>
<dbReference type="RefSeq" id="WP_309943355.1">
    <property type="nucleotide sequence ID" value="NZ_AP025307.1"/>
</dbReference>
<dbReference type="InterPro" id="IPR025921">
    <property type="entry name" value="HmuY"/>
</dbReference>
<evidence type="ECO:0000256" key="1">
    <source>
        <dbReference type="SAM" id="SignalP"/>
    </source>
</evidence>
<keyword evidence="1" id="KW-0732">Signal</keyword>
<gene>
    <name evidence="2" type="ORF">HNQ88_005124</name>
</gene>
<feature type="signal peptide" evidence="1">
    <location>
        <begin position="1"/>
        <end position="22"/>
    </location>
</feature>
<keyword evidence="3" id="KW-1185">Reference proteome</keyword>
<protein>
    <recommendedName>
        <fullName evidence="4">HmuY protein</fullName>
    </recommendedName>
</protein>
<dbReference type="AlphaFoldDB" id="A0AAE4BVM0"/>
<dbReference type="Pfam" id="PF14064">
    <property type="entry name" value="HmuY"/>
    <property type="match status" value="1"/>
</dbReference>
<dbReference type="PROSITE" id="PS51257">
    <property type="entry name" value="PROKAR_LIPOPROTEIN"/>
    <property type="match status" value="1"/>
</dbReference>